<comment type="similarity">
    <text evidence="2">Belongs to the 6-phosphogluconate dehydrogenase family.</text>
</comment>
<dbReference type="Proteomes" id="UP000485058">
    <property type="component" value="Unassembled WGS sequence"/>
</dbReference>
<dbReference type="InterPro" id="IPR008927">
    <property type="entry name" value="6-PGluconate_DH-like_C_sf"/>
</dbReference>
<dbReference type="Gene3D" id="1.10.1040.10">
    <property type="entry name" value="N-(1-d-carboxylethyl)-l-norvaline Dehydrogenase, domain 2"/>
    <property type="match status" value="1"/>
</dbReference>
<dbReference type="EMBL" id="BLLF01008566">
    <property type="protein sequence ID" value="GFH33429.1"/>
    <property type="molecule type" value="Genomic_DNA"/>
</dbReference>
<evidence type="ECO:0000256" key="5">
    <source>
        <dbReference type="ARBA" id="ARBA00023064"/>
    </source>
</evidence>
<feature type="non-terminal residue" evidence="8">
    <location>
        <position position="1"/>
    </location>
</feature>
<keyword evidence="9" id="KW-1185">Reference proteome</keyword>
<comment type="pathway">
    <text evidence="1">Carbohydrate degradation; pentose phosphate pathway; D-ribulose 5-phosphate from D-glucose 6-phosphate (oxidative stage): step 3/3.</text>
</comment>
<dbReference type="SMART" id="SM01350">
    <property type="entry name" value="6PGD"/>
    <property type="match status" value="1"/>
</dbReference>
<dbReference type="InterPro" id="IPR006114">
    <property type="entry name" value="6PGDH_C"/>
</dbReference>
<evidence type="ECO:0000313" key="9">
    <source>
        <dbReference type="Proteomes" id="UP000485058"/>
    </source>
</evidence>
<reference evidence="8 9" key="1">
    <citation type="submission" date="2020-02" db="EMBL/GenBank/DDBJ databases">
        <title>Draft genome sequence of Haematococcus lacustris strain NIES-144.</title>
        <authorList>
            <person name="Morimoto D."/>
            <person name="Nakagawa S."/>
            <person name="Yoshida T."/>
            <person name="Sawayama S."/>
        </authorList>
    </citation>
    <scope>NUCLEOTIDE SEQUENCE [LARGE SCALE GENOMIC DNA]</scope>
    <source>
        <strain evidence="8 9">NIES-144</strain>
    </source>
</reference>
<organism evidence="8 9">
    <name type="scientific">Haematococcus lacustris</name>
    <name type="common">Green alga</name>
    <name type="synonym">Haematococcus pluvialis</name>
    <dbReference type="NCBI Taxonomy" id="44745"/>
    <lineage>
        <taxon>Eukaryota</taxon>
        <taxon>Viridiplantae</taxon>
        <taxon>Chlorophyta</taxon>
        <taxon>core chlorophytes</taxon>
        <taxon>Chlorophyceae</taxon>
        <taxon>CS clade</taxon>
        <taxon>Chlamydomonadales</taxon>
        <taxon>Haematococcaceae</taxon>
        <taxon>Haematococcus</taxon>
    </lineage>
</organism>
<keyword evidence="6" id="KW-0570">Pentose shunt</keyword>
<evidence type="ECO:0000259" key="7">
    <source>
        <dbReference type="SMART" id="SM01350"/>
    </source>
</evidence>
<evidence type="ECO:0000313" key="8">
    <source>
        <dbReference type="EMBL" id="GFH33429.1"/>
    </source>
</evidence>
<accession>A0A6A0AKE2</accession>
<dbReference type="InterPro" id="IPR013328">
    <property type="entry name" value="6PGD_dom2"/>
</dbReference>
<dbReference type="SUPFAM" id="SSF48179">
    <property type="entry name" value="6-phosphogluconate dehydrogenase C-terminal domain-like"/>
    <property type="match status" value="1"/>
</dbReference>
<dbReference type="PANTHER" id="PTHR11811">
    <property type="entry name" value="6-PHOSPHOGLUCONATE DEHYDROGENASE"/>
    <property type="match status" value="1"/>
</dbReference>
<evidence type="ECO:0000256" key="6">
    <source>
        <dbReference type="ARBA" id="ARBA00023126"/>
    </source>
</evidence>
<dbReference type="GO" id="GO:0006098">
    <property type="term" value="P:pentose-phosphate shunt"/>
    <property type="evidence" value="ECO:0007669"/>
    <property type="project" value="UniProtKB-UniPathway"/>
</dbReference>
<dbReference type="InterPro" id="IPR006183">
    <property type="entry name" value="Pgluconate_DH"/>
</dbReference>
<dbReference type="UniPathway" id="UPA00115">
    <property type="reaction ID" value="UER00410"/>
</dbReference>
<feature type="domain" description="6-phosphogluconate dehydrogenase C-terminal" evidence="7">
    <location>
        <begin position="9"/>
        <end position="86"/>
    </location>
</feature>
<feature type="non-terminal residue" evidence="8">
    <location>
        <position position="86"/>
    </location>
</feature>
<evidence type="ECO:0000256" key="3">
    <source>
        <dbReference type="ARBA" id="ARBA00013011"/>
    </source>
</evidence>
<keyword evidence="5" id="KW-0311">Gluconate utilization</keyword>
<evidence type="ECO:0000256" key="2">
    <source>
        <dbReference type="ARBA" id="ARBA00008419"/>
    </source>
</evidence>
<keyword evidence="4" id="KW-0560">Oxidoreductase</keyword>
<sequence>MYIGDGGSGNYVKMVHNGIEYGDMQLISEAYDILKTVGGLSNEELAAVFSAWNKSELASFLVEITAIIMAKKDEQVSGSGDQVLGQ</sequence>
<evidence type="ECO:0000256" key="4">
    <source>
        <dbReference type="ARBA" id="ARBA00023002"/>
    </source>
</evidence>
<name>A0A6A0AKE2_HAELA</name>
<dbReference type="GO" id="GO:0019521">
    <property type="term" value="P:D-gluconate metabolic process"/>
    <property type="evidence" value="ECO:0007669"/>
    <property type="project" value="UniProtKB-KW"/>
</dbReference>
<protein>
    <recommendedName>
        <fullName evidence="3">phosphogluconate dehydrogenase (NADP(+)-dependent, decarboxylating)</fullName>
        <ecNumber evidence="3">1.1.1.44</ecNumber>
    </recommendedName>
</protein>
<evidence type="ECO:0000256" key="1">
    <source>
        <dbReference type="ARBA" id="ARBA00004874"/>
    </source>
</evidence>
<gene>
    <name evidence="8" type="ORF">HaLaN_32801</name>
</gene>
<dbReference type="Pfam" id="PF00393">
    <property type="entry name" value="6PGD"/>
    <property type="match status" value="1"/>
</dbReference>
<comment type="caution">
    <text evidence="8">The sequence shown here is derived from an EMBL/GenBank/DDBJ whole genome shotgun (WGS) entry which is preliminary data.</text>
</comment>
<proteinExistence type="inferred from homology"/>
<dbReference type="GO" id="GO:0004616">
    <property type="term" value="F:phosphogluconate dehydrogenase (decarboxylating) activity"/>
    <property type="evidence" value="ECO:0007669"/>
    <property type="project" value="UniProtKB-EC"/>
</dbReference>
<dbReference type="AlphaFoldDB" id="A0A6A0AKE2"/>
<dbReference type="EC" id="1.1.1.44" evidence="3"/>